<sequence>MIPLPVRHRMRALCGRHGPALLACACACACGPAQAVFTFFPLDVPRTILLQVGASGATVNTVGFNVTGAQISPSPTPVPGVPDALTPGTSPAGGVRVRMRGQWGSGNQNLVLTVNSAAGLACVPGSGCGSTVIPFTTVGWIAHDKDSNAASDIQSGSFSGSASQTLVSVLCCGPGSAFGSSYRSVEIANTLVFTYSNATLYPAGRYRGTVTFTATLQ</sequence>
<proteinExistence type="predicted"/>
<protein>
    <recommendedName>
        <fullName evidence="4">Spore coat protein U domain-containing protein</fullName>
    </recommendedName>
</protein>
<name>A0A6G8IKA4_9BURK</name>
<evidence type="ECO:0000256" key="1">
    <source>
        <dbReference type="SAM" id="SignalP"/>
    </source>
</evidence>
<gene>
    <name evidence="2" type="ORF">G9Q37_16690</name>
</gene>
<accession>A0A6G8IKA4</accession>
<dbReference type="EMBL" id="CP049989">
    <property type="protein sequence ID" value="QIM53672.1"/>
    <property type="molecule type" value="Genomic_DNA"/>
</dbReference>
<feature type="signal peptide" evidence="1">
    <location>
        <begin position="1"/>
        <end position="35"/>
    </location>
</feature>
<keyword evidence="1" id="KW-0732">Signal</keyword>
<organism evidence="2 3">
    <name type="scientific">Hydrogenophaga crocea</name>
    <dbReference type="NCBI Taxonomy" id="2716225"/>
    <lineage>
        <taxon>Bacteria</taxon>
        <taxon>Pseudomonadati</taxon>
        <taxon>Pseudomonadota</taxon>
        <taxon>Betaproteobacteria</taxon>
        <taxon>Burkholderiales</taxon>
        <taxon>Comamonadaceae</taxon>
        <taxon>Hydrogenophaga</taxon>
    </lineage>
</organism>
<keyword evidence="3" id="KW-1185">Reference proteome</keyword>
<dbReference type="Proteomes" id="UP000503162">
    <property type="component" value="Chromosome"/>
</dbReference>
<evidence type="ECO:0008006" key="4">
    <source>
        <dbReference type="Google" id="ProtNLM"/>
    </source>
</evidence>
<dbReference type="KEGG" id="hcz:G9Q37_16690"/>
<dbReference type="AlphaFoldDB" id="A0A6G8IKA4"/>
<dbReference type="RefSeq" id="WP_166228910.1">
    <property type="nucleotide sequence ID" value="NZ_CP049989.1"/>
</dbReference>
<evidence type="ECO:0000313" key="3">
    <source>
        <dbReference type="Proteomes" id="UP000503162"/>
    </source>
</evidence>
<reference evidence="2 3" key="1">
    <citation type="submission" date="2020-03" db="EMBL/GenBank/DDBJ databases">
        <title>Hydrogenophaga sp. nov. isolated from cyanobacterial mat.</title>
        <authorList>
            <person name="Thorat V."/>
            <person name="Kirdat K."/>
            <person name="Tiwarekar B."/>
            <person name="Costa E.D."/>
            <person name="Yadav A."/>
        </authorList>
    </citation>
    <scope>NUCLEOTIDE SEQUENCE [LARGE SCALE GENOMIC DNA]</scope>
    <source>
        <strain evidence="2 3">BA0156</strain>
    </source>
</reference>
<feature type="chain" id="PRO_5026337244" description="Spore coat protein U domain-containing protein" evidence="1">
    <location>
        <begin position="36"/>
        <end position="217"/>
    </location>
</feature>
<evidence type="ECO:0000313" key="2">
    <source>
        <dbReference type="EMBL" id="QIM53672.1"/>
    </source>
</evidence>